<dbReference type="STRING" id="1503925.TH53_14545"/>
<name>A0A0D0GPM6_9SPHI</name>
<dbReference type="OrthoDB" id="9766256at2"/>
<dbReference type="Gene3D" id="1.25.40.390">
    <property type="match status" value="1"/>
</dbReference>
<dbReference type="Proteomes" id="UP000032049">
    <property type="component" value="Unassembled WGS sequence"/>
</dbReference>
<comment type="caution">
    <text evidence="1">The sequence shown here is derived from an EMBL/GenBank/DDBJ whole genome shotgun (WGS) entry which is preliminary data.</text>
</comment>
<evidence type="ECO:0000313" key="1">
    <source>
        <dbReference type="EMBL" id="KIO76461.1"/>
    </source>
</evidence>
<dbReference type="AlphaFoldDB" id="A0A0D0GPM6"/>
<dbReference type="InterPro" id="IPR041662">
    <property type="entry name" value="SusD-like_2"/>
</dbReference>
<reference evidence="1 2" key="1">
    <citation type="submission" date="2015-01" db="EMBL/GenBank/DDBJ databases">
        <title>Draft genome sequence of Pedobacter sp. NL19 isolated from sludge of an effluent treatment pond in an abandoned uranium mine.</title>
        <authorList>
            <person name="Santos T."/>
            <person name="Caetano T."/>
            <person name="Covas C."/>
            <person name="Cruz A."/>
            <person name="Mendo S."/>
        </authorList>
    </citation>
    <scope>NUCLEOTIDE SEQUENCE [LARGE SCALE GENOMIC DNA]</scope>
    <source>
        <strain evidence="1 2">NL19</strain>
    </source>
</reference>
<evidence type="ECO:0000313" key="2">
    <source>
        <dbReference type="Proteomes" id="UP000032049"/>
    </source>
</evidence>
<dbReference type="PROSITE" id="PS51257">
    <property type="entry name" value="PROKAR_LIPOPROTEIN"/>
    <property type="match status" value="1"/>
</dbReference>
<proteinExistence type="predicted"/>
<evidence type="ECO:0008006" key="3">
    <source>
        <dbReference type="Google" id="ProtNLM"/>
    </source>
</evidence>
<protein>
    <recommendedName>
        <fullName evidence="3">SusD/RagB family nutrient-binding outer membrane lipoprotein</fullName>
    </recommendedName>
</protein>
<organism evidence="1 2">
    <name type="scientific">Pedobacter lusitanus</name>
    <dbReference type="NCBI Taxonomy" id="1503925"/>
    <lineage>
        <taxon>Bacteria</taxon>
        <taxon>Pseudomonadati</taxon>
        <taxon>Bacteroidota</taxon>
        <taxon>Sphingobacteriia</taxon>
        <taxon>Sphingobacteriales</taxon>
        <taxon>Sphingobacteriaceae</taxon>
        <taxon>Pedobacter</taxon>
    </lineage>
</organism>
<keyword evidence="2" id="KW-1185">Reference proteome</keyword>
<dbReference type="RefSeq" id="WP_041882961.1">
    <property type="nucleotide sequence ID" value="NZ_CP157278.1"/>
</dbReference>
<accession>A0A0D0GPM6</accession>
<dbReference type="Pfam" id="PF12771">
    <property type="entry name" value="SusD-like_2"/>
    <property type="match status" value="1"/>
</dbReference>
<dbReference type="EMBL" id="JXRA01000061">
    <property type="protein sequence ID" value="KIO76461.1"/>
    <property type="molecule type" value="Genomic_DNA"/>
</dbReference>
<gene>
    <name evidence="1" type="ORF">TH53_14545</name>
</gene>
<dbReference type="InterPro" id="IPR011990">
    <property type="entry name" value="TPR-like_helical_dom_sf"/>
</dbReference>
<dbReference type="SUPFAM" id="SSF48452">
    <property type="entry name" value="TPR-like"/>
    <property type="match status" value="1"/>
</dbReference>
<sequence>MRTNNNINPKKLLLLLFIAMIGFSGCKKYLDINQNPNNPDNADPNLLLPTVQAAMGQVVGNAFQVYGGMWAQYWTQSPNSGQYKGIDEYNLANTSFDRPWLTIYRNSLVNAEAIINSQIPSIEYTKGIAYLMKAYTVQVATDAFGDIPVAEAVNSTLFPAPHYQTQEVAYDSVFKYIDKGVALLSIAGRVSPGGQDLVFNGDVVQWKAFANTLKLKAYLRIAYANPTKASAGIAALYAATPNFLTTDAAIKYLTIGGNENPLYNEMVALKRVQNLVASSTAVDAYVKNNDTRLLKFYDPIATGDQTKITAIPQGSFGANSGKNVSIPTALVGANPLLPASATTPVKFFSAAESYFLQAEAVVRGYAAGDANSLYTQGIKASFTATGNAGDAAAYTATAPDGLAALTAATSVEAKVNAIITQKYYALNGFQGFEAWTEYRRTGYPTFLVKSVASKLGGDRMPQRMLYPSSEGLSNSNFPGNLPLYTPLWWAKK</sequence>